<name>A0AAV1T7J5_9STRA</name>
<proteinExistence type="predicted"/>
<dbReference type="Proteomes" id="UP001162060">
    <property type="component" value="Unassembled WGS sequence"/>
</dbReference>
<dbReference type="AlphaFoldDB" id="A0AAV1T7J5"/>
<evidence type="ECO:0000313" key="2">
    <source>
        <dbReference type="Proteomes" id="UP001162060"/>
    </source>
</evidence>
<protein>
    <submittedName>
        <fullName evidence="1">Uncharacterized protein</fullName>
    </submittedName>
</protein>
<comment type="caution">
    <text evidence="1">The sequence shown here is derived from an EMBL/GenBank/DDBJ whole genome shotgun (WGS) entry which is preliminary data.</text>
</comment>
<reference evidence="1" key="1">
    <citation type="submission" date="2024-01" db="EMBL/GenBank/DDBJ databases">
        <authorList>
            <person name="Webb A."/>
        </authorList>
    </citation>
    <scope>NUCLEOTIDE SEQUENCE</scope>
    <source>
        <strain evidence="1">Pm1</strain>
    </source>
</reference>
<sequence>MYQFFMKAFRQTAHPVREISHHGNFVSCTKFSPPNRPLSLIAIRICKSSPYRPISPAFLSKRPINPKSIWRA</sequence>
<accession>A0AAV1T7J5</accession>
<gene>
    <name evidence="1" type="ORF">PM001_LOCUS3436</name>
</gene>
<evidence type="ECO:0000313" key="1">
    <source>
        <dbReference type="EMBL" id="CAK7906950.1"/>
    </source>
</evidence>
<dbReference type="EMBL" id="CAKLBY020000031">
    <property type="protein sequence ID" value="CAK7906950.1"/>
    <property type="molecule type" value="Genomic_DNA"/>
</dbReference>
<organism evidence="1 2">
    <name type="scientific">Peronospora matthiolae</name>
    <dbReference type="NCBI Taxonomy" id="2874970"/>
    <lineage>
        <taxon>Eukaryota</taxon>
        <taxon>Sar</taxon>
        <taxon>Stramenopiles</taxon>
        <taxon>Oomycota</taxon>
        <taxon>Peronosporomycetes</taxon>
        <taxon>Peronosporales</taxon>
        <taxon>Peronosporaceae</taxon>
        <taxon>Peronospora</taxon>
    </lineage>
</organism>